<dbReference type="Proteomes" id="UP000775213">
    <property type="component" value="Unassembled WGS sequence"/>
</dbReference>
<evidence type="ECO:0000313" key="2">
    <source>
        <dbReference type="Proteomes" id="UP000775213"/>
    </source>
</evidence>
<dbReference type="EMBL" id="JAGFBR010000009">
    <property type="protein sequence ID" value="KAH0462572.1"/>
    <property type="molecule type" value="Genomic_DNA"/>
</dbReference>
<accession>A0AAV7H401</accession>
<gene>
    <name evidence="1" type="ORF">IEQ34_010147</name>
</gene>
<name>A0AAV7H401_DENCH</name>
<sequence>MRSGLRSACALLRRPVNDKTAKWGKIAYLGITTCMILSIYHLSRGHKHTPEPPHTPICKTDLFTFFNVSSYRSHAPNRTNPSASPPLARPKACPIATLSHAQHSQKISILIYSATSNHSTAANIKSLPSIP</sequence>
<comment type="caution">
    <text evidence="1">The sequence shown here is derived from an EMBL/GenBank/DDBJ whole genome shotgun (WGS) entry which is preliminary data.</text>
</comment>
<dbReference type="AlphaFoldDB" id="A0AAV7H401"/>
<protein>
    <submittedName>
        <fullName evidence="1">Uncharacterized protein</fullName>
    </submittedName>
</protein>
<evidence type="ECO:0000313" key="1">
    <source>
        <dbReference type="EMBL" id="KAH0462572.1"/>
    </source>
</evidence>
<keyword evidence="2" id="KW-1185">Reference proteome</keyword>
<proteinExistence type="predicted"/>
<organism evidence="1 2">
    <name type="scientific">Dendrobium chrysotoxum</name>
    <name type="common">Orchid</name>
    <dbReference type="NCBI Taxonomy" id="161865"/>
    <lineage>
        <taxon>Eukaryota</taxon>
        <taxon>Viridiplantae</taxon>
        <taxon>Streptophyta</taxon>
        <taxon>Embryophyta</taxon>
        <taxon>Tracheophyta</taxon>
        <taxon>Spermatophyta</taxon>
        <taxon>Magnoliopsida</taxon>
        <taxon>Liliopsida</taxon>
        <taxon>Asparagales</taxon>
        <taxon>Orchidaceae</taxon>
        <taxon>Epidendroideae</taxon>
        <taxon>Malaxideae</taxon>
        <taxon>Dendrobiinae</taxon>
        <taxon>Dendrobium</taxon>
    </lineage>
</organism>
<reference evidence="1 2" key="1">
    <citation type="journal article" date="2021" name="Hortic Res">
        <title>Chromosome-scale assembly of the Dendrobium chrysotoxum genome enhances the understanding of orchid evolution.</title>
        <authorList>
            <person name="Zhang Y."/>
            <person name="Zhang G.Q."/>
            <person name="Zhang D."/>
            <person name="Liu X.D."/>
            <person name="Xu X.Y."/>
            <person name="Sun W.H."/>
            <person name="Yu X."/>
            <person name="Zhu X."/>
            <person name="Wang Z.W."/>
            <person name="Zhao X."/>
            <person name="Zhong W.Y."/>
            <person name="Chen H."/>
            <person name="Yin W.L."/>
            <person name="Huang T."/>
            <person name="Niu S.C."/>
            <person name="Liu Z.J."/>
        </authorList>
    </citation>
    <scope>NUCLEOTIDE SEQUENCE [LARGE SCALE GENOMIC DNA]</scope>
    <source>
        <strain evidence="1">Lindl</strain>
    </source>
</reference>